<sequence>MAQRETGDAATETDPEASPGDGEEIVCYNRRRTGSHVRRRVCMTRNVSERAEVAAERALERGVRGQAYTAPEE</sequence>
<reference evidence="2 3" key="1">
    <citation type="submission" date="2024-01" db="EMBL/GenBank/DDBJ databases">
        <title>Hyphobacterium bacterium isolated from marine sediment.</title>
        <authorList>
            <person name="Zhao S."/>
        </authorList>
    </citation>
    <scope>NUCLEOTIDE SEQUENCE [LARGE SCALE GENOMIC DNA]</scope>
    <source>
        <strain evidence="2 3">Y60-23</strain>
    </source>
</reference>
<dbReference type="EMBL" id="JAZDRO010000001">
    <property type="protein sequence ID" value="MEE2565709.1"/>
    <property type="molecule type" value="Genomic_DNA"/>
</dbReference>
<proteinExistence type="predicted"/>
<protein>
    <submittedName>
        <fullName evidence="2">Uncharacterized protein</fullName>
    </submittedName>
</protein>
<accession>A0ABU7LVX1</accession>
<comment type="caution">
    <text evidence="2">The sequence shown here is derived from an EMBL/GenBank/DDBJ whole genome shotgun (WGS) entry which is preliminary data.</text>
</comment>
<feature type="region of interest" description="Disordered" evidence="1">
    <location>
        <begin position="1"/>
        <end position="23"/>
    </location>
</feature>
<gene>
    <name evidence="2" type="ORF">V0U35_03375</name>
</gene>
<keyword evidence="3" id="KW-1185">Reference proteome</keyword>
<evidence type="ECO:0000256" key="1">
    <source>
        <dbReference type="SAM" id="MobiDB-lite"/>
    </source>
</evidence>
<evidence type="ECO:0000313" key="3">
    <source>
        <dbReference type="Proteomes" id="UP001310692"/>
    </source>
</evidence>
<evidence type="ECO:0000313" key="2">
    <source>
        <dbReference type="EMBL" id="MEE2565709.1"/>
    </source>
</evidence>
<dbReference type="RefSeq" id="WP_330195241.1">
    <property type="nucleotide sequence ID" value="NZ_JAZDRO010000001.1"/>
</dbReference>
<organism evidence="2 3">
    <name type="scientific">Hyphobacterium marinum</name>
    <dbReference type="NCBI Taxonomy" id="3116574"/>
    <lineage>
        <taxon>Bacteria</taxon>
        <taxon>Pseudomonadati</taxon>
        <taxon>Pseudomonadota</taxon>
        <taxon>Alphaproteobacteria</taxon>
        <taxon>Maricaulales</taxon>
        <taxon>Maricaulaceae</taxon>
        <taxon>Hyphobacterium</taxon>
    </lineage>
</organism>
<dbReference type="Proteomes" id="UP001310692">
    <property type="component" value="Unassembled WGS sequence"/>
</dbReference>
<name>A0ABU7LVX1_9PROT</name>